<dbReference type="AlphaFoldDB" id="A0A2P7RCV9"/>
<evidence type="ECO:0000259" key="1">
    <source>
        <dbReference type="Pfam" id="PF04577"/>
    </source>
</evidence>
<evidence type="ECO:0000313" key="3">
    <source>
        <dbReference type="Proteomes" id="UP000240243"/>
    </source>
</evidence>
<organism evidence="2 3">
    <name type="scientific">Zobellella endophytica</name>
    <dbReference type="NCBI Taxonomy" id="2116700"/>
    <lineage>
        <taxon>Bacteria</taxon>
        <taxon>Pseudomonadati</taxon>
        <taxon>Pseudomonadota</taxon>
        <taxon>Gammaproteobacteria</taxon>
        <taxon>Aeromonadales</taxon>
        <taxon>Aeromonadaceae</taxon>
        <taxon>Zobellella</taxon>
    </lineage>
</organism>
<comment type="caution">
    <text evidence="2">The sequence shown here is derived from an EMBL/GenBank/DDBJ whole genome shotgun (WGS) entry which is preliminary data.</text>
</comment>
<name>A0A2P7RCV9_9GAMM</name>
<keyword evidence="3" id="KW-1185">Reference proteome</keyword>
<gene>
    <name evidence="2" type="ORF">C7H85_04340</name>
</gene>
<reference evidence="2 3" key="1">
    <citation type="submission" date="2018-03" db="EMBL/GenBank/DDBJ databases">
        <title>The draft genome of Zobellella sp. 59N8.</title>
        <authorList>
            <person name="Liu L."/>
            <person name="Li L."/>
            <person name="Zhang X."/>
            <person name="Liang L."/>
            <person name="Wang T."/>
        </authorList>
    </citation>
    <scope>NUCLEOTIDE SEQUENCE [LARGE SCALE GENOMIC DNA]</scope>
    <source>
        <strain evidence="2 3">59N8</strain>
    </source>
</reference>
<dbReference type="Proteomes" id="UP000240243">
    <property type="component" value="Unassembled WGS sequence"/>
</dbReference>
<evidence type="ECO:0000313" key="2">
    <source>
        <dbReference type="EMBL" id="PSJ48033.1"/>
    </source>
</evidence>
<protein>
    <recommendedName>
        <fullName evidence="1">Glycosyltransferase 61 catalytic domain-containing protein</fullName>
    </recommendedName>
</protein>
<accession>A0A2P7RCV9</accession>
<dbReference type="GO" id="GO:0016757">
    <property type="term" value="F:glycosyltransferase activity"/>
    <property type="evidence" value="ECO:0007669"/>
    <property type="project" value="InterPro"/>
</dbReference>
<dbReference type="InterPro" id="IPR049625">
    <property type="entry name" value="Glyco_transf_61_cat"/>
</dbReference>
<sequence length="382" mass="43539">MMDGFEFNDVYITPFSELLDNPRGLSFHRGGPIWPSWEQQIEVRHRHRDAPVDDKPLFEPSDNIETINTPLLWCGPITQHYGHQIADFLTRLPAYKEKDGLYCFSPRTSSSIKTLSDTPRFFQDMLKWYNIPEDRVLIVSKPILAKKLFCLPQQERLTADGGIPPSQEYLDILTENTIRNGLATENKNGTYFISRAAMSAKLAGEGYLDYFLATKGIKVIRPETISLHEQLRIYSSAERLIFSEGSALHTLQLLGRGLWKTKIHIINRRPGTRLVSNILKSRCNNLQYHDLGTLIHGLNLAGRPAKAVALTVADKKELFTLLHQLEIDTKGWSDTLCNSFIKDDIKVWFDKERSSKRAKVPGSLPMIYRKLSSVGIDVNEIK</sequence>
<dbReference type="OrthoDB" id="6326745at2"/>
<dbReference type="EMBL" id="PXYG01000001">
    <property type="protein sequence ID" value="PSJ48033.1"/>
    <property type="molecule type" value="Genomic_DNA"/>
</dbReference>
<feature type="domain" description="Glycosyltransferase 61 catalytic" evidence="1">
    <location>
        <begin position="81"/>
        <end position="251"/>
    </location>
</feature>
<dbReference type="RefSeq" id="WP_106728445.1">
    <property type="nucleotide sequence ID" value="NZ_PXYG01000001.1"/>
</dbReference>
<dbReference type="Pfam" id="PF04577">
    <property type="entry name" value="Glyco_transf_61"/>
    <property type="match status" value="1"/>
</dbReference>
<proteinExistence type="predicted"/>